<evidence type="ECO:0000313" key="3">
    <source>
        <dbReference type="Proteomes" id="UP000037288"/>
    </source>
</evidence>
<keyword evidence="3" id="KW-1185">Reference proteome</keyword>
<dbReference type="RefSeq" id="WP_422125565.1">
    <property type="nucleotide sequence ID" value="NZ_LFXA01000004.1"/>
</dbReference>
<evidence type="ECO:0008006" key="4">
    <source>
        <dbReference type="Google" id="ProtNLM"/>
    </source>
</evidence>
<feature type="region of interest" description="Disordered" evidence="1">
    <location>
        <begin position="98"/>
        <end position="277"/>
    </location>
</feature>
<dbReference type="Pfam" id="PF04977">
    <property type="entry name" value="DivIC"/>
    <property type="match status" value="1"/>
</dbReference>
<feature type="compositionally biased region" description="Low complexity" evidence="1">
    <location>
        <begin position="113"/>
        <end position="134"/>
    </location>
</feature>
<accession>A0A0K9XI46</accession>
<feature type="compositionally biased region" description="Pro residues" evidence="1">
    <location>
        <begin position="256"/>
        <end position="277"/>
    </location>
</feature>
<dbReference type="InterPro" id="IPR007060">
    <property type="entry name" value="FtsL/DivIC"/>
</dbReference>
<protein>
    <recommendedName>
        <fullName evidence="4">Cell division protein FtsL</fullName>
    </recommendedName>
</protein>
<dbReference type="PATRIC" id="fig|1678637.3.peg.1864"/>
<dbReference type="AlphaFoldDB" id="A0A0K9XI46"/>
<feature type="compositionally biased region" description="Low complexity" evidence="1">
    <location>
        <begin position="155"/>
        <end position="186"/>
    </location>
</feature>
<comment type="caution">
    <text evidence="2">The sequence shown here is derived from an EMBL/GenBank/DDBJ whole genome shotgun (WGS) entry which is preliminary data.</text>
</comment>
<feature type="compositionally biased region" description="Pro residues" evidence="1">
    <location>
        <begin position="232"/>
        <end position="244"/>
    </location>
</feature>
<dbReference type="Proteomes" id="UP000037288">
    <property type="component" value="Unassembled WGS sequence"/>
</dbReference>
<dbReference type="EMBL" id="LFXA01000004">
    <property type="protein sequence ID" value="KNB52706.1"/>
    <property type="molecule type" value="Genomic_DNA"/>
</dbReference>
<reference evidence="3" key="1">
    <citation type="submission" date="2015-07" db="EMBL/GenBank/DDBJ databases">
        <title>Draft genome sequence of Streptomyces sp. CMAA 1322, a bacterium isolated from Caatinga biome, from dry forest semiarid of Brazil.</title>
        <authorList>
            <person name="Santos S.N."/>
            <person name="Gacesa R."/>
            <person name="Taketani R.G."/>
            <person name="Long P.F."/>
            <person name="Melo I.S."/>
        </authorList>
    </citation>
    <scope>NUCLEOTIDE SEQUENCE [LARGE SCALE GENOMIC DNA]</scope>
    <source>
        <strain evidence="3">CMAA 1322</strain>
    </source>
</reference>
<proteinExistence type="predicted"/>
<gene>
    <name evidence="2" type="ORF">AC230_08600</name>
</gene>
<evidence type="ECO:0000313" key="2">
    <source>
        <dbReference type="EMBL" id="KNB52706.1"/>
    </source>
</evidence>
<sequence length="277" mass="27700">MTPAAARGRGTLRRLLPPGPAAMRRTPFVLLVVFLLGSGLIALLLLNSSINQGSFELTRLQRRTTELTDQQQALQQEVDQLAAPDALERRARELGLVPGGSPAFLDPDGTVRGVPAPAPAAGGTPEDPAAYAPGAAPPGALPGRAPGGTPPGAAPRPAGAVNPAGAVRPAGPGTPGTDGPPVTDPAFQPYRIPGGTAPDGQGPALPPYPPSQRPGGRAPAPAPYPQSQRPGAPAPFGPALPPYPQFQRPGGQAPALPAPPRAGGPRPAVPAPGSPGR</sequence>
<name>A0A0K9XI46_9ACTN</name>
<dbReference type="STRING" id="1678637.AC230_08600"/>
<evidence type="ECO:0000256" key="1">
    <source>
        <dbReference type="SAM" id="MobiDB-lite"/>
    </source>
</evidence>
<organism evidence="2 3">
    <name type="scientific">Streptomyces caatingaensis</name>
    <dbReference type="NCBI Taxonomy" id="1678637"/>
    <lineage>
        <taxon>Bacteria</taxon>
        <taxon>Bacillati</taxon>
        <taxon>Actinomycetota</taxon>
        <taxon>Actinomycetes</taxon>
        <taxon>Kitasatosporales</taxon>
        <taxon>Streptomycetaceae</taxon>
        <taxon>Streptomyces</taxon>
    </lineage>
</organism>